<evidence type="ECO:0000256" key="2">
    <source>
        <dbReference type="PIRSR" id="PIRSR002825-1"/>
    </source>
</evidence>
<name>A0A1Q2HW82_9CORY</name>
<dbReference type="OrthoDB" id="366726at2"/>
<gene>
    <name evidence="5" type="primary">fbpA4</name>
    <name evidence="5" type="ORF">CGLAU_05735</name>
</gene>
<feature type="region of interest" description="Disordered" evidence="3">
    <location>
        <begin position="24"/>
        <end position="55"/>
    </location>
</feature>
<protein>
    <submittedName>
        <fullName evidence="5">Iron-utilization periplasmic protein</fullName>
    </submittedName>
</protein>
<keyword evidence="1 4" id="KW-0732">Signal</keyword>
<dbReference type="EMBL" id="CP019688">
    <property type="protein sequence ID" value="AQQ15116.1"/>
    <property type="molecule type" value="Genomic_DNA"/>
</dbReference>
<keyword evidence="6" id="KW-1185">Reference proteome</keyword>
<dbReference type="Proteomes" id="UP000217209">
    <property type="component" value="Chromosome"/>
</dbReference>
<feature type="signal peptide" evidence="4">
    <location>
        <begin position="1"/>
        <end position="22"/>
    </location>
</feature>
<evidence type="ECO:0000256" key="3">
    <source>
        <dbReference type="SAM" id="MobiDB-lite"/>
    </source>
</evidence>
<dbReference type="PROSITE" id="PS51257">
    <property type="entry name" value="PROKAR_LIPOPROTEIN"/>
    <property type="match status" value="1"/>
</dbReference>
<keyword evidence="2" id="KW-0408">Iron</keyword>
<evidence type="ECO:0000256" key="4">
    <source>
        <dbReference type="SAM" id="SignalP"/>
    </source>
</evidence>
<feature type="binding site" evidence="2">
    <location>
        <position position="255"/>
    </location>
    <ligand>
        <name>Fe cation</name>
        <dbReference type="ChEBI" id="CHEBI:24875"/>
    </ligand>
</feature>
<dbReference type="SUPFAM" id="SSF53850">
    <property type="entry name" value="Periplasmic binding protein-like II"/>
    <property type="match status" value="1"/>
</dbReference>
<feature type="chain" id="PRO_5012185149" evidence="4">
    <location>
        <begin position="23"/>
        <end position="361"/>
    </location>
</feature>
<accession>A0A1Q2HW82</accession>
<dbReference type="CDD" id="cd13547">
    <property type="entry name" value="PBP2_Fbp_like_2"/>
    <property type="match status" value="1"/>
</dbReference>
<dbReference type="GO" id="GO:0030288">
    <property type="term" value="C:outer membrane-bounded periplasmic space"/>
    <property type="evidence" value="ECO:0007669"/>
    <property type="project" value="TreeGrafter"/>
</dbReference>
<evidence type="ECO:0000313" key="5">
    <source>
        <dbReference type="EMBL" id="AQQ15116.1"/>
    </source>
</evidence>
<evidence type="ECO:0000313" key="6">
    <source>
        <dbReference type="Proteomes" id="UP000217209"/>
    </source>
</evidence>
<dbReference type="PANTHER" id="PTHR30006">
    <property type="entry name" value="THIAMINE-BINDING PERIPLASMIC PROTEIN-RELATED"/>
    <property type="match status" value="1"/>
</dbReference>
<evidence type="ECO:0000256" key="1">
    <source>
        <dbReference type="ARBA" id="ARBA00022729"/>
    </source>
</evidence>
<dbReference type="GO" id="GO:0030976">
    <property type="term" value="F:thiamine pyrophosphate binding"/>
    <property type="evidence" value="ECO:0007669"/>
    <property type="project" value="TreeGrafter"/>
</dbReference>
<dbReference type="AlphaFoldDB" id="A0A1Q2HW82"/>
<dbReference type="KEGG" id="cgv:CGLAU_05735"/>
<organism evidence="5 6">
    <name type="scientific">Corynebacterium glaucum</name>
    <dbReference type="NCBI Taxonomy" id="187491"/>
    <lineage>
        <taxon>Bacteria</taxon>
        <taxon>Bacillati</taxon>
        <taxon>Actinomycetota</taxon>
        <taxon>Actinomycetes</taxon>
        <taxon>Mycobacteriales</taxon>
        <taxon>Corynebacteriaceae</taxon>
        <taxon>Corynebacterium</taxon>
    </lineage>
</organism>
<dbReference type="GO" id="GO:0046872">
    <property type="term" value="F:metal ion binding"/>
    <property type="evidence" value="ECO:0007669"/>
    <property type="project" value="UniProtKB-KW"/>
</dbReference>
<sequence length="361" mass="38702" precursor="true">MFTARKTSPVIAFLGATAIALAGCSEPPEETPETTAADNGTATSAAREGDGAGAGEAASLTLYTSEPEEKVDEIIKAFNEEHPDIDVQVHRAGTGELKARIEAERSSGAVEADLIWAADAPTFEEFKSNDLLAKFENVDSDDVLEDAVDPDSFYVGTRLIPTVIAYNTQVIDEADAPQSWTDLTDERFLDKIVLPDPAVSGAAAYNATVWMNDSQLGEEWITALGENNPMIAASNGPTSQEIAGGGHPVGIVVDYLVRDLADKGSPIKEVYASEGSPYITEPIAVFKDSQNQKAAELFINFILSQKGQELAVEQNYLPVIDGVGTPGDAPELKDIKLMEADLETLTDDRTRSVEFFQNALQ</sequence>
<dbReference type="Pfam" id="PF13343">
    <property type="entry name" value="SBP_bac_6"/>
    <property type="match status" value="1"/>
</dbReference>
<dbReference type="PANTHER" id="PTHR30006:SF2">
    <property type="entry name" value="ABC TRANSPORTER SUBSTRATE-BINDING PROTEIN"/>
    <property type="match status" value="1"/>
</dbReference>
<reference evidence="5 6" key="1">
    <citation type="submission" date="2016-12" db="EMBL/GenBank/DDBJ databases">
        <authorList>
            <person name="Song W.-J."/>
            <person name="Kurnit D.M."/>
        </authorList>
    </citation>
    <scope>NUCLEOTIDE SEQUENCE [LARGE SCALE GENOMIC DNA]</scope>
    <source>
        <strain evidence="5 6">DSM 30827</strain>
    </source>
</reference>
<proteinExistence type="predicted"/>
<dbReference type="RefSeq" id="WP_095659847.1">
    <property type="nucleotide sequence ID" value="NZ_CP019688.1"/>
</dbReference>
<dbReference type="GO" id="GO:0030975">
    <property type="term" value="F:thiamine binding"/>
    <property type="evidence" value="ECO:0007669"/>
    <property type="project" value="TreeGrafter"/>
</dbReference>
<dbReference type="PIRSF" id="PIRSF002825">
    <property type="entry name" value="CfbpA"/>
    <property type="match status" value="1"/>
</dbReference>
<dbReference type="Gene3D" id="3.40.190.10">
    <property type="entry name" value="Periplasmic binding protein-like II"/>
    <property type="match status" value="2"/>
</dbReference>
<keyword evidence="2" id="KW-0479">Metal-binding</keyword>
<dbReference type="GO" id="GO:0015888">
    <property type="term" value="P:thiamine transport"/>
    <property type="evidence" value="ECO:0007669"/>
    <property type="project" value="TreeGrafter"/>
</dbReference>
<dbReference type="InterPro" id="IPR026045">
    <property type="entry name" value="Ferric-bd"/>
</dbReference>